<dbReference type="GO" id="GO:0003899">
    <property type="term" value="F:DNA-directed RNA polymerase activity"/>
    <property type="evidence" value="ECO:0007669"/>
    <property type="project" value="InterPro"/>
</dbReference>
<dbReference type="Gene3D" id="3.30.1360.10">
    <property type="entry name" value="RNA polymerase, RBP11-like subunit"/>
    <property type="match status" value="2"/>
</dbReference>
<keyword evidence="3" id="KW-0946">Virion</keyword>
<evidence type="ECO:0000256" key="4">
    <source>
        <dbReference type="ARBA" id="ARBA00023163"/>
    </source>
</evidence>
<comment type="subcellular location">
    <subcellularLocation>
        <location evidence="1">Virion</location>
    </subcellularLocation>
</comment>
<name>A0A6C0IEM1_9ZZZZ</name>
<evidence type="ECO:0000313" key="6">
    <source>
        <dbReference type="EMBL" id="QHT91332.1"/>
    </source>
</evidence>
<dbReference type="AlphaFoldDB" id="A0A6C0IEM1"/>
<dbReference type="GO" id="GO:0000428">
    <property type="term" value="C:DNA-directed RNA polymerase complex"/>
    <property type="evidence" value="ECO:0007669"/>
    <property type="project" value="UniProtKB-KW"/>
</dbReference>
<dbReference type="SUPFAM" id="SSF55257">
    <property type="entry name" value="RBP11-like subunits of RNA polymerase"/>
    <property type="match status" value="2"/>
</dbReference>
<dbReference type="Pfam" id="PF01193">
    <property type="entry name" value="RNA_pol_L"/>
    <property type="match status" value="1"/>
</dbReference>
<dbReference type="SMART" id="SM00662">
    <property type="entry name" value="RPOLD"/>
    <property type="match status" value="1"/>
</dbReference>
<evidence type="ECO:0000256" key="1">
    <source>
        <dbReference type="ARBA" id="ARBA00004328"/>
    </source>
</evidence>
<dbReference type="PANTHER" id="PTHR11800">
    <property type="entry name" value="DNA-DIRECTED RNA POLYMERASE"/>
    <property type="match status" value="1"/>
</dbReference>
<dbReference type="InterPro" id="IPR036603">
    <property type="entry name" value="RBP11-like"/>
</dbReference>
<keyword evidence="2" id="KW-0240">DNA-directed RNA polymerase</keyword>
<organism evidence="6">
    <name type="scientific">viral metagenome</name>
    <dbReference type="NCBI Taxonomy" id="1070528"/>
    <lineage>
        <taxon>unclassified sequences</taxon>
        <taxon>metagenomes</taxon>
        <taxon>organismal metagenomes</taxon>
    </lineage>
</organism>
<dbReference type="InterPro" id="IPR009025">
    <property type="entry name" value="RBP11-like_dimer"/>
</dbReference>
<accession>A0A6C0IEM1</accession>
<sequence>MKRTLLTKVTNVTTTKFENIRYEDKGYLTFQIVNSHVTYVNTLRRIIVSEVRCVGFRAEILKDGSTSDIKIESNTTSMSNEMLAHRIGLIPINQNPSTWLPDKYVFKCNVKNNTGDFLDVKVSDFDVFENKDGELIKVPNVQFFHPNPITRDTALIAVLKPKVGSQPLEELSFTAKATIGIGKENARFNPTSQCAYSYTRDQDPDKVKDLFVEWLDRHKKVNASQLESDPDRKAQFEREFNTMEINRCYKKNEKGEPYSFDFSVETVGVYDPYDIVKEAIKVCEQKCFAYAAIDKGTLPENIKIQPTKKEAKGYDVYFQHEDHTLGNLISTWIDENLLDPLSLKPDAVRFCAYCIPHPLRDEMLMTILCENEDTCRKAIATAASNLSTMFAMWRSDWDKMK</sequence>
<dbReference type="EMBL" id="MN740165">
    <property type="protein sequence ID" value="QHT91332.1"/>
    <property type="molecule type" value="Genomic_DNA"/>
</dbReference>
<dbReference type="GO" id="GO:0046983">
    <property type="term" value="F:protein dimerization activity"/>
    <property type="evidence" value="ECO:0007669"/>
    <property type="project" value="InterPro"/>
</dbReference>
<evidence type="ECO:0000259" key="5">
    <source>
        <dbReference type="SMART" id="SM00662"/>
    </source>
</evidence>
<dbReference type="GO" id="GO:0006351">
    <property type="term" value="P:DNA-templated transcription"/>
    <property type="evidence" value="ECO:0007669"/>
    <property type="project" value="InterPro"/>
</dbReference>
<evidence type="ECO:0000256" key="2">
    <source>
        <dbReference type="ARBA" id="ARBA00022478"/>
    </source>
</evidence>
<dbReference type="InterPro" id="IPR050518">
    <property type="entry name" value="Rpo3/RPB3_RNA_Pol_subunit"/>
</dbReference>
<reference evidence="6" key="1">
    <citation type="journal article" date="2020" name="Nature">
        <title>Giant virus diversity and host interactions through global metagenomics.</title>
        <authorList>
            <person name="Schulz F."/>
            <person name="Roux S."/>
            <person name="Paez-Espino D."/>
            <person name="Jungbluth S."/>
            <person name="Walsh D.A."/>
            <person name="Denef V.J."/>
            <person name="McMahon K.D."/>
            <person name="Konstantinidis K.T."/>
            <person name="Eloe-Fadrosh E.A."/>
            <person name="Kyrpides N.C."/>
            <person name="Woyke T."/>
        </authorList>
    </citation>
    <scope>NUCLEOTIDE SEQUENCE</scope>
    <source>
        <strain evidence="6">GVMAG-M-3300023184-77</strain>
    </source>
</reference>
<dbReference type="PANTHER" id="PTHR11800:SF2">
    <property type="entry name" value="DNA-DIRECTED RNA POLYMERASE II SUBUNIT RPB3"/>
    <property type="match status" value="1"/>
</dbReference>
<dbReference type="InterPro" id="IPR036643">
    <property type="entry name" value="RNApol_insert_sf"/>
</dbReference>
<dbReference type="Gene3D" id="2.170.120.12">
    <property type="entry name" value="DNA-directed RNA polymerase, insert domain"/>
    <property type="match status" value="1"/>
</dbReference>
<dbReference type="Pfam" id="PF13656">
    <property type="entry name" value="RNA_pol_L_2"/>
    <property type="match status" value="1"/>
</dbReference>
<feature type="domain" description="DNA-directed RNA polymerase RpoA/D/Rpb3-type" evidence="5">
    <location>
        <begin position="27"/>
        <end position="293"/>
    </location>
</feature>
<evidence type="ECO:0000256" key="3">
    <source>
        <dbReference type="ARBA" id="ARBA00022844"/>
    </source>
</evidence>
<keyword evidence="4" id="KW-0804">Transcription</keyword>
<dbReference type="GO" id="GO:0044423">
    <property type="term" value="C:virion component"/>
    <property type="evidence" value="ECO:0007669"/>
    <property type="project" value="UniProtKB-KW"/>
</dbReference>
<proteinExistence type="predicted"/>
<dbReference type="SUPFAM" id="SSF56553">
    <property type="entry name" value="Insert subdomain of RNA polymerase alpha subunit"/>
    <property type="match status" value="1"/>
</dbReference>
<dbReference type="InterPro" id="IPR011263">
    <property type="entry name" value="DNA-dir_RNA_pol_RpoA/D/Rpb3"/>
</dbReference>
<protein>
    <recommendedName>
        <fullName evidence="5">DNA-directed RNA polymerase RpoA/D/Rpb3-type domain-containing protein</fullName>
    </recommendedName>
</protein>